<gene>
    <name evidence="1" type="ORF">S01H1_39377</name>
</gene>
<proteinExistence type="predicted"/>
<dbReference type="AlphaFoldDB" id="X0V2P6"/>
<organism evidence="1">
    <name type="scientific">marine sediment metagenome</name>
    <dbReference type="NCBI Taxonomy" id="412755"/>
    <lineage>
        <taxon>unclassified sequences</taxon>
        <taxon>metagenomes</taxon>
        <taxon>ecological metagenomes</taxon>
    </lineage>
</organism>
<evidence type="ECO:0000313" key="1">
    <source>
        <dbReference type="EMBL" id="GAG12379.1"/>
    </source>
</evidence>
<comment type="caution">
    <text evidence="1">The sequence shown here is derived from an EMBL/GenBank/DDBJ whole genome shotgun (WGS) entry which is preliminary data.</text>
</comment>
<reference evidence="1" key="1">
    <citation type="journal article" date="2014" name="Front. Microbiol.">
        <title>High frequency of phylogenetically diverse reductive dehalogenase-homologous genes in deep subseafloor sedimentary metagenomes.</title>
        <authorList>
            <person name="Kawai M."/>
            <person name="Futagami T."/>
            <person name="Toyoda A."/>
            <person name="Takaki Y."/>
            <person name="Nishi S."/>
            <person name="Hori S."/>
            <person name="Arai W."/>
            <person name="Tsubouchi T."/>
            <person name="Morono Y."/>
            <person name="Uchiyama I."/>
            <person name="Ito T."/>
            <person name="Fujiyama A."/>
            <person name="Inagaki F."/>
            <person name="Takami H."/>
        </authorList>
    </citation>
    <scope>NUCLEOTIDE SEQUENCE</scope>
    <source>
        <strain evidence="1">Expedition CK06-06</strain>
    </source>
</reference>
<evidence type="ECO:0008006" key="2">
    <source>
        <dbReference type="Google" id="ProtNLM"/>
    </source>
</evidence>
<dbReference type="EMBL" id="BARS01024845">
    <property type="protein sequence ID" value="GAG12379.1"/>
    <property type="molecule type" value="Genomic_DNA"/>
</dbReference>
<protein>
    <recommendedName>
        <fullName evidence="2">GH3 auxin-responsive promoter</fullName>
    </recommendedName>
</protein>
<name>X0V2P6_9ZZZZ</name>
<sequence length="189" mass="22190">MSVEAELFKKGKYEELWQRCCGFIDLSLEDFMRIQRRLLMEQLELLKKCELGQRAMNGARPESIEEFRELVPLTTYADYAPYLLKRRMDVLPKKPILWQCTSGKSGEYPYRWAPVTARQLDEIEQIIFALMFFSSCKKKGEINLRKSDKVLYGMAPPPYTTGTMTRVFPHELFSLLPPIEESEIMPFEE</sequence>
<feature type="non-terminal residue" evidence="1">
    <location>
        <position position="189"/>
    </location>
</feature>
<dbReference type="Pfam" id="PF03321">
    <property type="entry name" value="GH3"/>
    <property type="match status" value="1"/>
</dbReference>
<accession>X0V2P6</accession>